<sequence length="121" mass="13773">MAPLDPVCEGESHRCELSSSAEPGETHAAYLGEADPLLKPEWESIWLFWNTEGETRLTIRLETDCTRHDASGQRCCTLYVDHPGQHSFEIFDPLEVALRAAGDQIRQERFGRQYFVELPPL</sequence>
<accession>A0ACD4ZME1</accession>
<proteinExistence type="predicted"/>
<name>A0ACD4ZME1_9ACTN</name>
<dbReference type="EMBL" id="CP109109">
    <property type="protein sequence ID" value="WSB98296.1"/>
    <property type="molecule type" value="Genomic_DNA"/>
</dbReference>
<evidence type="ECO:0000313" key="2">
    <source>
        <dbReference type="Proteomes" id="UP001348369"/>
    </source>
</evidence>
<gene>
    <name evidence="1" type="ORF">OG835_15545</name>
</gene>
<organism evidence="1 2">
    <name type="scientific">Streptomyces scopuliridis</name>
    <dbReference type="NCBI Taxonomy" id="452529"/>
    <lineage>
        <taxon>Bacteria</taxon>
        <taxon>Bacillati</taxon>
        <taxon>Actinomycetota</taxon>
        <taxon>Actinomycetes</taxon>
        <taxon>Kitasatosporales</taxon>
        <taxon>Streptomycetaceae</taxon>
        <taxon>Streptomyces</taxon>
    </lineage>
</organism>
<keyword evidence="2" id="KW-1185">Reference proteome</keyword>
<evidence type="ECO:0000313" key="1">
    <source>
        <dbReference type="EMBL" id="WSB98296.1"/>
    </source>
</evidence>
<reference evidence="1" key="1">
    <citation type="submission" date="2022-10" db="EMBL/GenBank/DDBJ databases">
        <title>The complete genomes of actinobacterial strains from the NBC collection.</title>
        <authorList>
            <person name="Joergensen T.S."/>
            <person name="Alvarez Arevalo M."/>
            <person name="Sterndorff E.B."/>
            <person name="Faurdal D."/>
            <person name="Vuksanovic O."/>
            <person name="Mourched A.-S."/>
            <person name="Charusanti P."/>
            <person name="Shaw S."/>
            <person name="Blin K."/>
            <person name="Weber T."/>
        </authorList>
    </citation>
    <scope>NUCLEOTIDE SEQUENCE</scope>
    <source>
        <strain evidence="1">NBC 01771</strain>
    </source>
</reference>
<dbReference type="Proteomes" id="UP001348369">
    <property type="component" value="Chromosome"/>
</dbReference>
<protein>
    <submittedName>
        <fullName evidence="1">Uncharacterized protein</fullName>
    </submittedName>
</protein>